<dbReference type="SUPFAM" id="SSF54913">
    <property type="entry name" value="GlnB-like"/>
    <property type="match status" value="1"/>
</dbReference>
<protein>
    <submittedName>
        <fullName evidence="1">Transcriptional regulator</fullName>
    </submittedName>
</protein>
<dbReference type="GO" id="GO:0005829">
    <property type="term" value="C:cytosol"/>
    <property type="evidence" value="ECO:0007669"/>
    <property type="project" value="TreeGrafter"/>
</dbReference>
<dbReference type="PRINTS" id="PR00340">
    <property type="entry name" value="PIIGLNB"/>
</dbReference>
<keyword evidence="2" id="KW-1185">Reference proteome</keyword>
<dbReference type="InterPro" id="IPR002187">
    <property type="entry name" value="N-reg_PII"/>
</dbReference>
<evidence type="ECO:0000313" key="1">
    <source>
        <dbReference type="EMBL" id="ARS38094.1"/>
    </source>
</evidence>
<dbReference type="RefSeq" id="WP_025603849.1">
    <property type="nucleotide sequence ID" value="NZ_CP021236.1"/>
</dbReference>
<sequence>MREVKAFVRSTKVSEVIKALRHNGFKSMTVTEVEGTGRFTKPGASPSLKFPITHSKMAKLELLCKKEDVETIVKLIYEFGGTGEKGDGIISISQVERVFKVRTGEESQEE</sequence>
<dbReference type="OrthoDB" id="9802729at2"/>
<dbReference type="KEGG" id="pact:CA264_21345"/>
<gene>
    <name evidence="1" type="ORF">CA264_21345</name>
</gene>
<dbReference type="GO" id="GO:0030234">
    <property type="term" value="F:enzyme regulator activity"/>
    <property type="evidence" value="ECO:0007669"/>
    <property type="project" value="InterPro"/>
</dbReference>
<dbReference type="PROSITE" id="PS51343">
    <property type="entry name" value="PII_GLNB_DOM"/>
    <property type="match status" value="1"/>
</dbReference>
<dbReference type="PANTHER" id="PTHR30115">
    <property type="entry name" value="NITROGEN REGULATORY PROTEIN P-II"/>
    <property type="match status" value="1"/>
</dbReference>
<dbReference type="EMBL" id="CP021236">
    <property type="protein sequence ID" value="ARS38094.1"/>
    <property type="molecule type" value="Genomic_DNA"/>
</dbReference>
<dbReference type="InterPro" id="IPR011322">
    <property type="entry name" value="N-reg_PII-like_a/b"/>
</dbReference>
<dbReference type="GO" id="GO:0006808">
    <property type="term" value="P:regulation of nitrogen utilization"/>
    <property type="evidence" value="ECO:0007669"/>
    <property type="project" value="InterPro"/>
</dbReference>
<dbReference type="STRING" id="709015.GCA_000472485_00078"/>
<dbReference type="PANTHER" id="PTHR30115:SF11">
    <property type="entry name" value="NITROGEN REGULATORY PROTEIN P-II HOMOLOG"/>
    <property type="match status" value="1"/>
</dbReference>
<geneLocation type="plasmid" evidence="1 2">
    <name>unnamed</name>
</geneLocation>
<reference evidence="2" key="1">
    <citation type="submission" date="2017-05" db="EMBL/GenBank/DDBJ databases">
        <authorList>
            <person name="Ray J."/>
            <person name="Price M."/>
            <person name="Deutschbauer A."/>
        </authorList>
    </citation>
    <scope>NUCLEOTIDE SEQUENCE [LARGE SCALE GENOMIC DNA]</scope>
    <source>
        <strain evidence="2">DSM 19842</strain>
        <plasmid evidence="2">unnamed</plasmid>
    </source>
</reference>
<dbReference type="InterPro" id="IPR015867">
    <property type="entry name" value="N-reg_PII/ATP_PRibTrfase_C"/>
</dbReference>
<organism evidence="1 2">
    <name type="scientific">Pontibacter actiniarum</name>
    <dbReference type="NCBI Taxonomy" id="323450"/>
    <lineage>
        <taxon>Bacteria</taxon>
        <taxon>Pseudomonadati</taxon>
        <taxon>Bacteroidota</taxon>
        <taxon>Cytophagia</taxon>
        <taxon>Cytophagales</taxon>
        <taxon>Hymenobacteraceae</taxon>
        <taxon>Pontibacter</taxon>
    </lineage>
</organism>
<dbReference type="AlphaFoldDB" id="A0A1X9YZE6"/>
<name>A0A1X9YZE6_9BACT</name>
<proteinExistence type="predicted"/>
<dbReference type="Pfam" id="PF00543">
    <property type="entry name" value="P-II"/>
    <property type="match status" value="1"/>
</dbReference>
<dbReference type="Gene3D" id="3.30.70.120">
    <property type="match status" value="1"/>
</dbReference>
<accession>A0A1X9YZE6</accession>
<dbReference type="SMART" id="SM00938">
    <property type="entry name" value="P-II"/>
    <property type="match status" value="1"/>
</dbReference>
<dbReference type="Proteomes" id="UP000266292">
    <property type="component" value="Plasmid unnamed"/>
</dbReference>
<keyword evidence="1" id="KW-0614">Plasmid</keyword>
<evidence type="ECO:0000313" key="2">
    <source>
        <dbReference type="Proteomes" id="UP000266292"/>
    </source>
</evidence>
<dbReference type="GO" id="GO:0005524">
    <property type="term" value="F:ATP binding"/>
    <property type="evidence" value="ECO:0007669"/>
    <property type="project" value="TreeGrafter"/>
</dbReference>